<feature type="region of interest" description="Disordered" evidence="1">
    <location>
        <begin position="71"/>
        <end position="100"/>
    </location>
</feature>
<reference evidence="2" key="1">
    <citation type="submission" date="2015-04" db="UniProtKB">
        <authorList>
            <consortium name="EnsemblPlants"/>
        </authorList>
    </citation>
    <scope>IDENTIFICATION</scope>
    <source>
        <strain evidence="2">SL10</strain>
    </source>
</reference>
<evidence type="ECO:0000313" key="2">
    <source>
        <dbReference type="EnsemblPlants" id="ONIVA01G39590.1"/>
    </source>
</evidence>
<accession>A0A0E0FUR0</accession>
<dbReference type="AlphaFoldDB" id="A0A0E0FUR0"/>
<dbReference type="STRING" id="4536.A0A0E0FUR0"/>
<name>A0A0E0FUR0_ORYNI</name>
<dbReference type="Proteomes" id="UP000006591">
    <property type="component" value="Chromosome 1"/>
</dbReference>
<dbReference type="HOGENOM" id="CLU_1899548_0_0_1"/>
<sequence>MSCTIPAIASAFVCTVLRRPAKRRRRRSSRYSFTSMAVGSSAYPLPAPGPNFHAGCLRLVAELLAVWCSPSATASRRSTSSYPPPATARTRPRHSSDPWLADTADPRRVFVSIFDAAGLDPVRIARHIHLMPTC</sequence>
<evidence type="ECO:0000256" key="1">
    <source>
        <dbReference type="SAM" id="MobiDB-lite"/>
    </source>
</evidence>
<dbReference type="EnsemblPlants" id="ONIVA01G39590.1">
    <property type="protein sequence ID" value="ONIVA01G39590.1"/>
    <property type="gene ID" value="ONIVA01G39590"/>
</dbReference>
<organism evidence="2">
    <name type="scientific">Oryza nivara</name>
    <name type="common">Indian wild rice</name>
    <name type="synonym">Oryza sativa f. spontanea</name>
    <dbReference type="NCBI Taxonomy" id="4536"/>
    <lineage>
        <taxon>Eukaryota</taxon>
        <taxon>Viridiplantae</taxon>
        <taxon>Streptophyta</taxon>
        <taxon>Embryophyta</taxon>
        <taxon>Tracheophyta</taxon>
        <taxon>Spermatophyta</taxon>
        <taxon>Magnoliopsida</taxon>
        <taxon>Liliopsida</taxon>
        <taxon>Poales</taxon>
        <taxon>Poaceae</taxon>
        <taxon>BOP clade</taxon>
        <taxon>Oryzoideae</taxon>
        <taxon>Oryzeae</taxon>
        <taxon>Oryzinae</taxon>
        <taxon>Oryza</taxon>
    </lineage>
</organism>
<evidence type="ECO:0000313" key="3">
    <source>
        <dbReference type="Proteomes" id="UP000006591"/>
    </source>
</evidence>
<reference evidence="2" key="2">
    <citation type="submission" date="2018-04" db="EMBL/GenBank/DDBJ databases">
        <title>OnivRS2 (Oryza nivara Reference Sequence Version 2).</title>
        <authorList>
            <person name="Zhang J."/>
            <person name="Kudrna D."/>
            <person name="Lee S."/>
            <person name="Talag J."/>
            <person name="Rajasekar S."/>
            <person name="Welchert J."/>
            <person name="Hsing Y.-I."/>
            <person name="Wing R.A."/>
        </authorList>
    </citation>
    <scope>NUCLEOTIDE SEQUENCE [LARGE SCALE GENOMIC DNA]</scope>
</reference>
<keyword evidence="3" id="KW-1185">Reference proteome</keyword>
<dbReference type="Gramene" id="ONIVA01G39590.1">
    <property type="protein sequence ID" value="ONIVA01G39590.1"/>
    <property type="gene ID" value="ONIVA01G39590"/>
</dbReference>
<protein>
    <submittedName>
        <fullName evidence="2">Uncharacterized protein</fullName>
    </submittedName>
</protein>
<feature type="compositionally biased region" description="Low complexity" evidence="1">
    <location>
        <begin position="71"/>
        <end position="81"/>
    </location>
</feature>
<proteinExistence type="predicted"/>